<gene>
    <name evidence="3 6" type="primary">gcvH</name>
    <name evidence="6" type="ORF">DRP43_00130</name>
</gene>
<dbReference type="Pfam" id="PF01597">
    <property type="entry name" value="GCV_H"/>
    <property type="match status" value="1"/>
</dbReference>
<accession>A0A660SPB6</accession>
<proteinExistence type="inferred from homology"/>
<sequence>MNFPENIKYTKSHEWIKVEGDVAIEGITDFAQEELSDIVFIELPDVGGPVEAGKACGTIEAVKAVSDMLAAVSGEIIETNTALIESPEIINQDPYGEGWIIKIKISNPEDVNNLLSAEEYKKFVAEGH</sequence>
<reference evidence="6 7" key="1">
    <citation type="submission" date="2018-06" db="EMBL/GenBank/DDBJ databases">
        <title>Extensive metabolic versatility and redundancy in microbially diverse, dynamic hydrothermal sediments.</title>
        <authorList>
            <person name="Dombrowski N."/>
            <person name="Teske A."/>
            <person name="Baker B.J."/>
        </authorList>
    </citation>
    <scope>NUCLEOTIDE SEQUENCE [LARGE SCALE GENOMIC DNA]</scope>
    <source>
        <strain evidence="6">B10_G13</strain>
    </source>
</reference>
<dbReference type="PANTHER" id="PTHR11715">
    <property type="entry name" value="GLYCINE CLEAVAGE SYSTEM H PROTEIN"/>
    <property type="match status" value="1"/>
</dbReference>
<dbReference type="InterPro" id="IPR000089">
    <property type="entry name" value="Biotin_lipoyl"/>
</dbReference>
<dbReference type="EMBL" id="QNBD01000003">
    <property type="protein sequence ID" value="RKX72665.1"/>
    <property type="molecule type" value="Genomic_DNA"/>
</dbReference>
<comment type="function">
    <text evidence="3">The glycine cleavage system catalyzes the degradation of glycine. The H protein shuttles the methylamine group of glycine from the P protein to the T protein.</text>
</comment>
<dbReference type="NCBIfam" id="TIGR00527">
    <property type="entry name" value="gcvH"/>
    <property type="match status" value="1"/>
</dbReference>
<dbReference type="GO" id="GO:0005829">
    <property type="term" value="C:cytosol"/>
    <property type="evidence" value="ECO:0007669"/>
    <property type="project" value="TreeGrafter"/>
</dbReference>
<comment type="subunit">
    <text evidence="3">The glycine cleavage system is composed of four proteins: P, T, L and H.</text>
</comment>
<dbReference type="InterPro" id="IPR011053">
    <property type="entry name" value="Single_hybrid_motif"/>
</dbReference>
<dbReference type="GO" id="GO:0005960">
    <property type="term" value="C:glycine cleavage complex"/>
    <property type="evidence" value="ECO:0007669"/>
    <property type="project" value="InterPro"/>
</dbReference>
<dbReference type="PROSITE" id="PS00189">
    <property type="entry name" value="LIPOYL"/>
    <property type="match status" value="1"/>
</dbReference>
<dbReference type="SUPFAM" id="SSF51230">
    <property type="entry name" value="Single hybrid motif"/>
    <property type="match status" value="1"/>
</dbReference>
<feature type="modified residue" description="N6-lipoyllysine" evidence="3 4">
    <location>
        <position position="63"/>
    </location>
</feature>
<comment type="similarity">
    <text evidence="1 3">Belongs to the GcvH family.</text>
</comment>
<keyword evidence="2 3" id="KW-0450">Lipoyl</keyword>
<feature type="domain" description="Lipoyl-binding" evidence="5">
    <location>
        <begin position="22"/>
        <end position="104"/>
    </location>
</feature>
<dbReference type="InterPro" id="IPR003016">
    <property type="entry name" value="2-oxoA_DH_lipoyl-BS"/>
</dbReference>
<protein>
    <recommendedName>
        <fullName evidence="3">Glycine cleavage system H protein</fullName>
    </recommendedName>
</protein>
<evidence type="ECO:0000259" key="5">
    <source>
        <dbReference type="PROSITE" id="PS50968"/>
    </source>
</evidence>
<dbReference type="HAMAP" id="MF_00272">
    <property type="entry name" value="GcvH"/>
    <property type="match status" value="1"/>
</dbReference>
<dbReference type="GO" id="GO:0019464">
    <property type="term" value="P:glycine decarboxylation via glycine cleavage system"/>
    <property type="evidence" value="ECO:0007669"/>
    <property type="project" value="UniProtKB-UniRule"/>
</dbReference>
<dbReference type="GO" id="GO:0009249">
    <property type="term" value="P:protein lipoylation"/>
    <property type="evidence" value="ECO:0007669"/>
    <property type="project" value="TreeGrafter"/>
</dbReference>
<dbReference type="PROSITE" id="PS50968">
    <property type="entry name" value="BIOTINYL_LIPOYL"/>
    <property type="match status" value="1"/>
</dbReference>
<evidence type="ECO:0000256" key="2">
    <source>
        <dbReference type="ARBA" id="ARBA00022823"/>
    </source>
</evidence>
<dbReference type="NCBIfam" id="NF002270">
    <property type="entry name" value="PRK01202.1"/>
    <property type="match status" value="1"/>
</dbReference>
<evidence type="ECO:0000313" key="7">
    <source>
        <dbReference type="Proteomes" id="UP000271125"/>
    </source>
</evidence>
<dbReference type="AlphaFoldDB" id="A0A660SPB6"/>
<dbReference type="Gene3D" id="2.40.50.100">
    <property type="match status" value="1"/>
</dbReference>
<dbReference type="Proteomes" id="UP000271125">
    <property type="component" value="Unassembled WGS sequence"/>
</dbReference>
<dbReference type="CDD" id="cd06848">
    <property type="entry name" value="GCS_H"/>
    <property type="match status" value="1"/>
</dbReference>
<dbReference type="InterPro" id="IPR033753">
    <property type="entry name" value="GCV_H/Fam206"/>
</dbReference>
<name>A0A660SPB6_UNCT6</name>
<evidence type="ECO:0000256" key="4">
    <source>
        <dbReference type="PIRSR" id="PIRSR617453-50"/>
    </source>
</evidence>
<organism evidence="6 7">
    <name type="scientific">candidate division TA06 bacterium</name>
    <dbReference type="NCBI Taxonomy" id="2250710"/>
    <lineage>
        <taxon>Bacteria</taxon>
        <taxon>Bacteria division TA06</taxon>
    </lineage>
</organism>
<evidence type="ECO:0000256" key="1">
    <source>
        <dbReference type="ARBA" id="ARBA00009249"/>
    </source>
</evidence>
<evidence type="ECO:0000256" key="3">
    <source>
        <dbReference type="HAMAP-Rule" id="MF_00272"/>
    </source>
</evidence>
<evidence type="ECO:0000313" key="6">
    <source>
        <dbReference type="EMBL" id="RKX72665.1"/>
    </source>
</evidence>
<comment type="cofactor">
    <cofactor evidence="3">
        <name>(R)-lipoate</name>
        <dbReference type="ChEBI" id="CHEBI:83088"/>
    </cofactor>
    <text evidence="3">Binds 1 lipoyl cofactor covalently.</text>
</comment>
<dbReference type="InterPro" id="IPR017453">
    <property type="entry name" value="GCV_H_sub"/>
</dbReference>
<dbReference type="InterPro" id="IPR002930">
    <property type="entry name" value="GCV_H"/>
</dbReference>
<dbReference type="PANTHER" id="PTHR11715:SF3">
    <property type="entry name" value="GLYCINE CLEAVAGE SYSTEM H PROTEIN-RELATED"/>
    <property type="match status" value="1"/>
</dbReference>
<comment type="caution">
    <text evidence="6">The sequence shown here is derived from an EMBL/GenBank/DDBJ whole genome shotgun (WGS) entry which is preliminary data.</text>
</comment>